<dbReference type="EMBL" id="AP019620">
    <property type="protein sequence ID" value="BBJ45869.1"/>
    <property type="molecule type" value="Genomic_DNA"/>
</dbReference>
<sequence length="55" mass="5695">MSGEAWIHQGAFRVLILADNALTAVGRAPRGRGRGALFRGATRQGRAGPAGPARP</sequence>
<evidence type="ECO:0000313" key="2">
    <source>
        <dbReference type="EMBL" id="BBJ45869.1"/>
    </source>
</evidence>
<protein>
    <submittedName>
        <fullName evidence="2">Uncharacterized protein</fullName>
    </submittedName>
</protein>
<proteinExistence type="predicted"/>
<gene>
    <name evidence="2" type="ORF">SSPO_085870</name>
</gene>
<reference evidence="2 3" key="1">
    <citation type="journal article" date="2020" name="Int. J. Syst. Evol. Microbiol.">
        <title>Reclassification of Streptomyces castelarensis and Streptomyces sporoclivatus as later heterotypic synonyms of Streptomyces antimycoticus.</title>
        <authorList>
            <person name="Komaki H."/>
            <person name="Tamura T."/>
        </authorList>
    </citation>
    <scope>NUCLEOTIDE SEQUENCE [LARGE SCALE GENOMIC DNA]</scope>
    <source>
        <strain evidence="2 3">NBRC 100767</strain>
    </source>
</reference>
<dbReference type="AlphaFoldDB" id="A0A499VA35"/>
<evidence type="ECO:0000256" key="1">
    <source>
        <dbReference type="SAM" id="MobiDB-lite"/>
    </source>
</evidence>
<accession>A0A499VA35</accession>
<feature type="region of interest" description="Disordered" evidence="1">
    <location>
        <begin position="29"/>
        <end position="55"/>
    </location>
</feature>
<dbReference type="Proteomes" id="UP000463951">
    <property type="component" value="Chromosome"/>
</dbReference>
<organism evidence="2 3">
    <name type="scientific">Streptomyces antimycoticus</name>
    <dbReference type="NCBI Taxonomy" id="68175"/>
    <lineage>
        <taxon>Bacteria</taxon>
        <taxon>Bacillati</taxon>
        <taxon>Actinomycetota</taxon>
        <taxon>Actinomycetes</taxon>
        <taxon>Kitasatosporales</taxon>
        <taxon>Streptomycetaceae</taxon>
        <taxon>Streptomyces</taxon>
        <taxon>Streptomyces violaceusniger group</taxon>
    </lineage>
</organism>
<evidence type="ECO:0000313" key="3">
    <source>
        <dbReference type="Proteomes" id="UP000463951"/>
    </source>
</evidence>
<name>A0A499VA35_9ACTN</name>